<dbReference type="AlphaFoldDB" id="A0A7W8HY12"/>
<evidence type="ECO:0000256" key="2">
    <source>
        <dbReference type="ARBA" id="ARBA00022519"/>
    </source>
</evidence>
<dbReference type="PANTHER" id="PTHR24220">
    <property type="entry name" value="IMPORT ATP-BINDING PROTEIN"/>
    <property type="match status" value="1"/>
</dbReference>
<evidence type="ECO:0000256" key="4">
    <source>
        <dbReference type="ARBA" id="ARBA00022840"/>
    </source>
</evidence>
<evidence type="ECO:0000256" key="5">
    <source>
        <dbReference type="ARBA" id="ARBA00038388"/>
    </source>
</evidence>
<evidence type="ECO:0000313" key="7">
    <source>
        <dbReference type="EMBL" id="MBB5291040.1"/>
    </source>
</evidence>
<dbReference type="InterPro" id="IPR015854">
    <property type="entry name" value="ABC_transpr_LolD-like"/>
</dbReference>
<sequence>MSKATPVLSVRGVTRTYESMAGPLTVLKGVDLDVMPGEVVGLIGPSGSGKSSLLHAAGLLERPTSGDILIDGKDVGDLPERARTHIRLASIGFVYQFHHLLAEFDARDNVALPLRIAGVNQTDARARASEVLTALGLGERLTHQPAQMSGGEQQRVAVARALANRPRLLLADEPTGNLDPATSQTVFEALHDLVKKTGVAALIATHNMELAGHMDRVFALKDGHLEERPAESHAY</sequence>
<dbReference type="GO" id="GO:0016887">
    <property type="term" value="F:ATP hydrolysis activity"/>
    <property type="evidence" value="ECO:0007669"/>
    <property type="project" value="InterPro"/>
</dbReference>
<dbReference type="PROSITE" id="PS50893">
    <property type="entry name" value="ABC_TRANSPORTER_2"/>
    <property type="match status" value="1"/>
</dbReference>
<dbReference type="EC" id="3.6.3.-" evidence="7"/>
<proteinExistence type="inferred from homology"/>
<keyword evidence="8" id="KW-1185">Reference proteome</keyword>
<gene>
    <name evidence="7" type="ORF">HNQ67_000536</name>
</gene>
<dbReference type="GO" id="GO:0098796">
    <property type="term" value="C:membrane protein complex"/>
    <property type="evidence" value="ECO:0007669"/>
    <property type="project" value="UniProtKB-ARBA"/>
</dbReference>
<dbReference type="EMBL" id="JACHFZ010000001">
    <property type="protein sequence ID" value="MBB5291040.1"/>
    <property type="molecule type" value="Genomic_DNA"/>
</dbReference>
<evidence type="ECO:0000313" key="8">
    <source>
        <dbReference type="Proteomes" id="UP000566663"/>
    </source>
</evidence>
<accession>A0A7W8HY12</accession>
<dbReference type="GO" id="GO:0022857">
    <property type="term" value="F:transmembrane transporter activity"/>
    <property type="evidence" value="ECO:0007669"/>
    <property type="project" value="TreeGrafter"/>
</dbReference>
<keyword evidence="7" id="KW-0449">Lipoprotein</keyword>
<dbReference type="InterPro" id="IPR003439">
    <property type="entry name" value="ABC_transporter-like_ATP-bd"/>
</dbReference>
<dbReference type="InterPro" id="IPR017871">
    <property type="entry name" value="ABC_transporter-like_CS"/>
</dbReference>
<dbReference type="Proteomes" id="UP000566663">
    <property type="component" value="Unassembled WGS sequence"/>
</dbReference>
<dbReference type="RefSeq" id="WP_183252067.1">
    <property type="nucleotide sequence ID" value="NZ_BAAAFF010000004.1"/>
</dbReference>
<dbReference type="PANTHER" id="PTHR24220:SF689">
    <property type="entry name" value="LIPOPROTEIN-RELEASING SYSTEM ATP-BINDING PROTEIN LOLD"/>
    <property type="match status" value="1"/>
</dbReference>
<protein>
    <submittedName>
        <fullName evidence="7">Lipoprotein-releasing system ATP-binding protein</fullName>
        <ecNumber evidence="7">3.6.3.-</ecNumber>
    </submittedName>
</protein>
<keyword evidence="2" id="KW-0472">Membrane</keyword>
<dbReference type="GO" id="GO:0005886">
    <property type="term" value="C:plasma membrane"/>
    <property type="evidence" value="ECO:0007669"/>
    <property type="project" value="TreeGrafter"/>
</dbReference>
<dbReference type="InterPro" id="IPR027417">
    <property type="entry name" value="P-loop_NTPase"/>
</dbReference>
<evidence type="ECO:0000256" key="3">
    <source>
        <dbReference type="ARBA" id="ARBA00022741"/>
    </source>
</evidence>
<dbReference type="Gene3D" id="3.40.50.300">
    <property type="entry name" value="P-loop containing nucleotide triphosphate hydrolases"/>
    <property type="match status" value="1"/>
</dbReference>
<dbReference type="InterPro" id="IPR017911">
    <property type="entry name" value="MacB-like_ATP-bd"/>
</dbReference>
<keyword evidence="2" id="KW-0997">Cell inner membrane</keyword>
<keyword evidence="2" id="KW-1003">Cell membrane</keyword>
<dbReference type="CDD" id="cd03255">
    <property type="entry name" value="ABC_MJ0796_LolCDE_FtsE"/>
    <property type="match status" value="1"/>
</dbReference>
<reference evidence="7 8" key="1">
    <citation type="submission" date="2020-08" db="EMBL/GenBank/DDBJ databases">
        <title>Genomic Encyclopedia of Type Strains, Phase IV (KMG-IV): sequencing the most valuable type-strain genomes for metagenomic binning, comparative biology and taxonomic classification.</title>
        <authorList>
            <person name="Goeker M."/>
        </authorList>
    </citation>
    <scope>NUCLEOTIDE SEQUENCE [LARGE SCALE GENOMIC DNA]</scope>
    <source>
        <strain evidence="7 8">DSM 25335</strain>
    </source>
</reference>
<dbReference type="GO" id="GO:0089705">
    <property type="term" value="P:protein localization to outer membrane"/>
    <property type="evidence" value="ECO:0007669"/>
    <property type="project" value="TreeGrafter"/>
</dbReference>
<feature type="domain" description="ABC transporter" evidence="6">
    <location>
        <begin position="8"/>
        <end position="235"/>
    </location>
</feature>
<evidence type="ECO:0000259" key="6">
    <source>
        <dbReference type="PROSITE" id="PS50893"/>
    </source>
</evidence>
<keyword evidence="3" id="KW-0547">Nucleotide-binding</keyword>
<dbReference type="GO" id="GO:0005524">
    <property type="term" value="F:ATP binding"/>
    <property type="evidence" value="ECO:0007669"/>
    <property type="project" value="UniProtKB-KW"/>
</dbReference>
<dbReference type="FunFam" id="3.40.50.300:FF:000032">
    <property type="entry name" value="Export ABC transporter ATP-binding protein"/>
    <property type="match status" value="1"/>
</dbReference>
<dbReference type="SMART" id="SM00382">
    <property type="entry name" value="AAA"/>
    <property type="match status" value="1"/>
</dbReference>
<evidence type="ECO:0000256" key="1">
    <source>
        <dbReference type="ARBA" id="ARBA00022448"/>
    </source>
</evidence>
<keyword evidence="4 7" id="KW-0067">ATP-binding</keyword>
<keyword evidence="7" id="KW-0378">Hydrolase</keyword>
<dbReference type="SUPFAM" id="SSF52540">
    <property type="entry name" value="P-loop containing nucleoside triphosphate hydrolases"/>
    <property type="match status" value="1"/>
</dbReference>
<comment type="caution">
    <text evidence="7">The sequence shown here is derived from an EMBL/GenBank/DDBJ whole genome shotgun (WGS) entry which is preliminary data.</text>
</comment>
<dbReference type="Pfam" id="PF00005">
    <property type="entry name" value="ABC_tran"/>
    <property type="match status" value="1"/>
</dbReference>
<comment type="similarity">
    <text evidence="5">Belongs to the ABC transporter superfamily. Macrolide exporter (TC 3.A.1.122) family.</text>
</comment>
<dbReference type="GO" id="GO:0044874">
    <property type="term" value="P:lipoprotein localization to outer membrane"/>
    <property type="evidence" value="ECO:0007669"/>
    <property type="project" value="TreeGrafter"/>
</dbReference>
<organism evidence="7 8">
    <name type="scientific">Brevundimonas basaltis</name>
    <dbReference type="NCBI Taxonomy" id="472166"/>
    <lineage>
        <taxon>Bacteria</taxon>
        <taxon>Pseudomonadati</taxon>
        <taxon>Pseudomonadota</taxon>
        <taxon>Alphaproteobacteria</taxon>
        <taxon>Caulobacterales</taxon>
        <taxon>Caulobacteraceae</taxon>
        <taxon>Brevundimonas</taxon>
    </lineage>
</organism>
<dbReference type="PROSITE" id="PS00211">
    <property type="entry name" value="ABC_TRANSPORTER_1"/>
    <property type="match status" value="1"/>
</dbReference>
<keyword evidence="1" id="KW-0813">Transport</keyword>
<name>A0A7W8HY12_9CAUL</name>
<dbReference type="InterPro" id="IPR003593">
    <property type="entry name" value="AAA+_ATPase"/>
</dbReference>